<feature type="coiled-coil region" evidence="1">
    <location>
        <begin position="648"/>
        <end position="714"/>
    </location>
</feature>
<accession>A0AAD4LQK9</accession>
<evidence type="ECO:0000256" key="1">
    <source>
        <dbReference type="SAM" id="Coils"/>
    </source>
</evidence>
<gene>
    <name evidence="3" type="ORF">EDB92DRAFT_1826078</name>
</gene>
<dbReference type="InterPro" id="IPR007483">
    <property type="entry name" value="Hamartin"/>
</dbReference>
<dbReference type="EMBL" id="JAKELL010000001">
    <property type="protein sequence ID" value="KAH9001338.1"/>
    <property type="molecule type" value="Genomic_DNA"/>
</dbReference>
<dbReference type="Proteomes" id="UP001201163">
    <property type="component" value="Unassembled WGS sequence"/>
</dbReference>
<dbReference type="PANTHER" id="PTHR15154">
    <property type="entry name" value="HAMARTIN"/>
    <property type="match status" value="1"/>
</dbReference>
<keyword evidence="4" id="KW-1185">Reference proteome</keyword>
<proteinExistence type="predicted"/>
<keyword evidence="1" id="KW-0175">Coiled coil</keyword>
<dbReference type="GO" id="GO:0033596">
    <property type="term" value="C:TSC1-TSC2 complex"/>
    <property type="evidence" value="ECO:0007669"/>
    <property type="project" value="TreeGrafter"/>
</dbReference>
<protein>
    <recommendedName>
        <fullName evidence="5">Hamartin</fullName>
    </recommendedName>
</protein>
<feature type="region of interest" description="Disordered" evidence="2">
    <location>
        <begin position="481"/>
        <end position="504"/>
    </location>
</feature>
<dbReference type="AlphaFoldDB" id="A0AAD4LQK9"/>
<evidence type="ECO:0000313" key="4">
    <source>
        <dbReference type="Proteomes" id="UP001201163"/>
    </source>
</evidence>
<dbReference type="GO" id="GO:0051726">
    <property type="term" value="P:regulation of cell cycle"/>
    <property type="evidence" value="ECO:0007669"/>
    <property type="project" value="TreeGrafter"/>
</dbReference>
<dbReference type="GO" id="GO:0032007">
    <property type="term" value="P:negative regulation of TOR signaling"/>
    <property type="evidence" value="ECO:0007669"/>
    <property type="project" value="TreeGrafter"/>
</dbReference>
<feature type="coiled-coil region" evidence="1">
    <location>
        <begin position="811"/>
        <end position="845"/>
    </location>
</feature>
<comment type="caution">
    <text evidence="3">The sequence shown here is derived from an EMBL/GenBank/DDBJ whole genome shotgun (WGS) entry which is preliminary data.</text>
</comment>
<sequence>MSTTEVSRQLRLYLERSPQALSGPEVYALVDAFVSDCTASEEPEVSVQTLENDLQVIRDTLDLSECADTETLLSVLHRLEPVLSSTSLISTWFDLVLRPALREPRLSHSAITQAKDLVVVALEKPDHVHPEIQGEFRRRILDLYLLDAFNEASAEDAIEWVSLPKDQRDQWNIWKGNLEDILVVFGMDQPEAFLLQIFHCFASPSSRLQLFGLLNRYTTEPLFEQHGCVMATHPLMSSILTSLLVDNSTTGCTIGLTTLTKLLPIFAVHDCDALKRMLPQLFAILARILCWRERGQPTSPRAPLPKGVASDDDNSATGGNYSELAIEGGRVLDTNPDLQWERLELSFGSTAAPAPSPRQYFTFLYYLFPCNLIAFLRNPVGYLTDRHVERPYAVDWEDVLDHELIKTKSELLLRQHVTHPRLIWHNAETEVSNPEVYSQYDTARIVAECLLLELRNSHPEWQGSTTPEVVTATETKHDIVTPPPLVVDLSDSTLGSTNSTPPMRTVEIPNRPRVSLQDMVNTSIALKSQLDVDIVDPTPIWPYALFTSEPGCKSPGKSDPESSMAQAIAGLQREVLVLRNELNFESWLARENVRQIGRLFEQRIVSRNAEVERQNLHNKLRENKVLIGSLQRKLKEHSEQTEMTKKKYADWNAELSRKLQDLREQKRNWVSETAALRLAEKELRAQFVTQGDLLAEAERRESQLKTSIKETEHKVARLKDYEQRIEQHVAMQKLWDADLQKHKEQTELMKVLLSKYKKMELLLDAYEQTHGTMEEQARTSRRQIQTMEAKLKLLPSKAPPRTPRTSHAGEITSLKEANTKLRDDNAELQDEIEELKAMVELLRAQVSGHSGLLGDPTRSPVLGGAVLRP</sequence>
<reference evidence="3" key="1">
    <citation type="submission" date="2022-01" db="EMBL/GenBank/DDBJ databases">
        <title>Comparative genomics reveals a dynamic genome evolution in the ectomycorrhizal milk-cap (Lactarius) mushrooms.</title>
        <authorList>
            <consortium name="DOE Joint Genome Institute"/>
            <person name="Lebreton A."/>
            <person name="Tang N."/>
            <person name="Kuo A."/>
            <person name="LaButti K."/>
            <person name="Drula E."/>
            <person name="Barry K."/>
            <person name="Clum A."/>
            <person name="Lipzen A."/>
            <person name="Mousain D."/>
            <person name="Ng V."/>
            <person name="Wang R."/>
            <person name="Wang X."/>
            <person name="Dai Y."/>
            <person name="Henrissat B."/>
            <person name="Grigoriev I.V."/>
            <person name="Guerin-Laguette A."/>
            <person name="Yu F."/>
            <person name="Martin F.M."/>
        </authorList>
    </citation>
    <scope>NUCLEOTIDE SEQUENCE</scope>
    <source>
        <strain evidence="3">QP</strain>
    </source>
</reference>
<dbReference type="PANTHER" id="PTHR15154:SF2">
    <property type="entry name" value="HAMARTIN"/>
    <property type="match status" value="1"/>
</dbReference>
<feature type="coiled-coil region" evidence="1">
    <location>
        <begin position="749"/>
        <end position="776"/>
    </location>
</feature>
<feature type="compositionally biased region" description="Polar residues" evidence="2">
    <location>
        <begin position="490"/>
        <end position="502"/>
    </location>
</feature>
<evidence type="ECO:0000313" key="3">
    <source>
        <dbReference type="EMBL" id="KAH9001338.1"/>
    </source>
</evidence>
<evidence type="ECO:0008006" key="5">
    <source>
        <dbReference type="Google" id="ProtNLM"/>
    </source>
</evidence>
<name>A0AAD4LQK9_9AGAM</name>
<feature type="region of interest" description="Disordered" evidence="2">
    <location>
        <begin position="297"/>
        <end position="316"/>
    </location>
</feature>
<evidence type="ECO:0000256" key="2">
    <source>
        <dbReference type="SAM" id="MobiDB-lite"/>
    </source>
</evidence>
<organism evidence="3 4">
    <name type="scientific">Lactarius akahatsu</name>
    <dbReference type="NCBI Taxonomy" id="416441"/>
    <lineage>
        <taxon>Eukaryota</taxon>
        <taxon>Fungi</taxon>
        <taxon>Dikarya</taxon>
        <taxon>Basidiomycota</taxon>
        <taxon>Agaricomycotina</taxon>
        <taxon>Agaricomycetes</taxon>
        <taxon>Russulales</taxon>
        <taxon>Russulaceae</taxon>
        <taxon>Lactarius</taxon>
    </lineage>
</organism>